<dbReference type="InterPro" id="IPR021067">
    <property type="entry name" value="Glycosyltransferase"/>
</dbReference>
<dbReference type="Pfam" id="PF11397">
    <property type="entry name" value="GlcNAc"/>
    <property type="match status" value="1"/>
</dbReference>
<dbReference type="PANTHER" id="PTHR34496">
    <property type="entry name" value="GLCNAC TRANSFERASE-RELATED"/>
    <property type="match status" value="1"/>
</dbReference>
<evidence type="ECO:0000256" key="4">
    <source>
        <dbReference type="ARBA" id="ARBA00022964"/>
    </source>
</evidence>
<dbReference type="Pfam" id="PF13640">
    <property type="entry name" value="2OG-FeII_Oxy_3"/>
    <property type="match status" value="1"/>
</dbReference>
<comment type="cofactor">
    <cofactor evidence="1">
        <name>L-ascorbate</name>
        <dbReference type="ChEBI" id="CHEBI:38290"/>
    </cofactor>
</comment>
<dbReference type="InterPro" id="IPR005123">
    <property type="entry name" value="Oxoglu/Fe-dep_dioxygenase_dom"/>
</dbReference>
<dbReference type="EC" id="1.14.11.4" evidence="2"/>
<evidence type="ECO:0000256" key="3">
    <source>
        <dbReference type="ARBA" id="ARBA00022723"/>
    </source>
</evidence>
<dbReference type="GO" id="GO:0008475">
    <property type="term" value="F:procollagen-lysine 5-dioxygenase activity"/>
    <property type="evidence" value="ECO:0007669"/>
    <property type="project" value="UniProtKB-EC"/>
</dbReference>
<sequence>MQQQQLLPKRVEAAILGFLPAAAVPAAPAAPLLRRKSVREDNDEDGPLPRVETPLPASVVFALVSATGPRCAVIDGFMGSRGAELALDAAEAARACGRLKAAGVGHGAARRVDASARGDSSTFLGDTDEKDGGLGAVAVRLRLARAQLSAGEFGGHIDSTVVSTQLACYERGARYARHADSDVTQAVPRRKFTAVYYMTYGSQLRLYPEDSRWTPDGCGHLDVEPAPDRLLLFASDLEHEVLPSTGLRFALTQWWYANDLPPVDVVKIPRAPPLHPPSIFVSVAAYRDPLALATVRDALAKAKTANVVVGVVAQYDVISGADDDWFRHDYDPRVRWARVDFRDAAGPCPARALALDLLDDQDFVLQIDAHTQFTENWDLRLLEDHRRCGGILTTYPMDFASKGDERPTLLAPSRFDDDGALRIVGRVLRERQEIPLPSPLWCAGFSFAPREAVLRVKYDPHLRFLFFGEEMVMAARFWTHGYDFFAPSRAVLYHKWSRAGRPNFREDARLYGDPRAERRYRARSLRRLRALFGASSSSGDDDVGPNLDSYGLGHVRTLADFQNKVGVDFLRRVVRPGAYDAGHPPDVFVPTTLS</sequence>
<evidence type="ECO:0000256" key="6">
    <source>
        <dbReference type="ARBA" id="ARBA00023004"/>
    </source>
</evidence>
<organism evidence="9 10">
    <name type="scientific">Chrysophaeum taylorii</name>
    <dbReference type="NCBI Taxonomy" id="2483200"/>
    <lineage>
        <taxon>Eukaryota</taxon>
        <taxon>Sar</taxon>
        <taxon>Stramenopiles</taxon>
        <taxon>Ochrophyta</taxon>
        <taxon>Pelagophyceae</taxon>
        <taxon>Pelagomonadales</taxon>
        <taxon>Pelagomonadaceae</taxon>
        <taxon>Chrysophaeum</taxon>
    </lineage>
</organism>
<dbReference type="InterPro" id="IPR044862">
    <property type="entry name" value="Pro_4_hyd_alph_FE2OG_OXY"/>
</dbReference>
<dbReference type="Proteomes" id="UP001230188">
    <property type="component" value="Unassembled WGS sequence"/>
</dbReference>
<reference evidence="9" key="1">
    <citation type="submission" date="2023-01" db="EMBL/GenBank/DDBJ databases">
        <title>Metagenome sequencing of chrysophaentin producing Chrysophaeum taylorii.</title>
        <authorList>
            <person name="Davison J."/>
            <person name="Bewley C."/>
        </authorList>
    </citation>
    <scope>NUCLEOTIDE SEQUENCE</scope>
    <source>
        <strain evidence="9">NIES-1699</strain>
    </source>
</reference>
<dbReference type="InterPro" id="IPR029044">
    <property type="entry name" value="Nucleotide-diphossugar_trans"/>
</dbReference>
<gene>
    <name evidence="9" type="ORF">CTAYLR_006111</name>
</gene>
<dbReference type="GO" id="GO:0005506">
    <property type="term" value="F:iron ion binding"/>
    <property type="evidence" value="ECO:0007669"/>
    <property type="project" value="InterPro"/>
</dbReference>
<evidence type="ECO:0000259" key="8">
    <source>
        <dbReference type="PROSITE" id="PS51471"/>
    </source>
</evidence>
<dbReference type="SMART" id="SM00702">
    <property type="entry name" value="P4Hc"/>
    <property type="match status" value="1"/>
</dbReference>
<comment type="caution">
    <text evidence="9">The sequence shown here is derived from an EMBL/GenBank/DDBJ whole genome shotgun (WGS) entry which is preliminary data.</text>
</comment>
<evidence type="ECO:0000256" key="7">
    <source>
        <dbReference type="ARBA" id="ARBA00047930"/>
    </source>
</evidence>
<evidence type="ECO:0000256" key="2">
    <source>
        <dbReference type="ARBA" id="ARBA00012264"/>
    </source>
</evidence>
<dbReference type="AlphaFoldDB" id="A0AAD7U9N3"/>
<evidence type="ECO:0000313" key="10">
    <source>
        <dbReference type="Proteomes" id="UP001230188"/>
    </source>
</evidence>
<evidence type="ECO:0000256" key="1">
    <source>
        <dbReference type="ARBA" id="ARBA00001961"/>
    </source>
</evidence>
<evidence type="ECO:0000313" key="9">
    <source>
        <dbReference type="EMBL" id="KAJ8600770.1"/>
    </source>
</evidence>
<keyword evidence="6" id="KW-0408">Iron</keyword>
<dbReference type="Gene3D" id="2.60.120.620">
    <property type="entry name" value="q2cbj1_9rhob like domain"/>
    <property type="match status" value="1"/>
</dbReference>
<keyword evidence="4" id="KW-0223">Dioxygenase</keyword>
<dbReference type="EMBL" id="JAQMWT010000479">
    <property type="protein sequence ID" value="KAJ8600770.1"/>
    <property type="molecule type" value="Genomic_DNA"/>
</dbReference>
<dbReference type="SUPFAM" id="SSF53448">
    <property type="entry name" value="Nucleotide-diphospho-sugar transferases"/>
    <property type="match status" value="1"/>
</dbReference>
<protein>
    <recommendedName>
        <fullName evidence="2">procollagen-lysine 5-dioxygenase</fullName>
        <ecNumber evidence="2">1.14.11.4</ecNumber>
    </recommendedName>
</protein>
<evidence type="ECO:0000256" key="5">
    <source>
        <dbReference type="ARBA" id="ARBA00023002"/>
    </source>
</evidence>
<comment type="catalytic activity">
    <reaction evidence="7">
        <text>L-lysyl-[collagen] + 2-oxoglutarate + O2 = (5R)-5-hydroxy-L-lysyl-[collagen] + succinate + CO2</text>
        <dbReference type="Rhea" id="RHEA:16569"/>
        <dbReference type="Rhea" id="RHEA-COMP:12751"/>
        <dbReference type="Rhea" id="RHEA-COMP:12752"/>
        <dbReference type="ChEBI" id="CHEBI:15379"/>
        <dbReference type="ChEBI" id="CHEBI:16526"/>
        <dbReference type="ChEBI" id="CHEBI:16810"/>
        <dbReference type="ChEBI" id="CHEBI:29969"/>
        <dbReference type="ChEBI" id="CHEBI:30031"/>
        <dbReference type="ChEBI" id="CHEBI:133442"/>
        <dbReference type="EC" id="1.14.11.4"/>
    </reaction>
</comment>
<keyword evidence="10" id="KW-1185">Reference proteome</keyword>
<dbReference type="Gene3D" id="3.90.550.10">
    <property type="entry name" value="Spore Coat Polysaccharide Biosynthesis Protein SpsA, Chain A"/>
    <property type="match status" value="1"/>
</dbReference>
<dbReference type="PANTHER" id="PTHR34496:SF9">
    <property type="entry name" value="[SKP1-PROTEIN]-HYDROXYPROLINE N-ACETYLGLUCOSAMINYLTRANSFERASE"/>
    <property type="match status" value="1"/>
</dbReference>
<proteinExistence type="predicted"/>
<feature type="domain" description="Fe2OG dioxygenase" evidence="8">
    <location>
        <begin position="160"/>
        <end position="257"/>
    </location>
</feature>
<accession>A0AAD7U9N3</accession>
<dbReference type="InterPro" id="IPR006620">
    <property type="entry name" value="Pro_4_hyd_alph"/>
</dbReference>
<keyword evidence="3" id="KW-0479">Metal-binding</keyword>
<name>A0AAD7U9N3_9STRA</name>
<dbReference type="GO" id="GO:0031418">
    <property type="term" value="F:L-ascorbic acid binding"/>
    <property type="evidence" value="ECO:0007669"/>
    <property type="project" value="InterPro"/>
</dbReference>
<dbReference type="PROSITE" id="PS51471">
    <property type="entry name" value="FE2OG_OXY"/>
    <property type="match status" value="1"/>
</dbReference>
<keyword evidence="5" id="KW-0560">Oxidoreductase</keyword>